<dbReference type="Gene3D" id="3.40.50.720">
    <property type="entry name" value="NAD(P)-binding Rossmann-like Domain"/>
    <property type="match status" value="1"/>
</dbReference>
<evidence type="ECO:0000313" key="3">
    <source>
        <dbReference type="Proteomes" id="UP000063308"/>
    </source>
</evidence>
<dbReference type="InterPro" id="IPR006176">
    <property type="entry name" value="3-OHacyl-CoA_DH_NAD-bd"/>
</dbReference>
<proteinExistence type="predicted"/>
<dbReference type="Pfam" id="PF02737">
    <property type="entry name" value="3HCDH_N"/>
    <property type="match status" value="1"/>
</dbReference>
<feature type="domain" description="3-hydroxyacyl-CoA dehydrogenase NAD binding" evidence="1">
    <location>
        <begin position="1"/>
        <end position="110"/>
    </location>
</feature>
<gene>
    <name evidence="2" type="ORF">NK6_4713</name>
</gene>
<dbReference type="Proteomes" id="UP000063308">
    <property type="component" value="Chromosome"/>
</dbReference>
<dbReference type="PANTHER" id="PTHR48075:SF5">
    <property type="entry name" value="3-HYDROXYBUTYRYL-COA DEHYDROGENASE"/>
    <property type="match status" value="1"/>
</dbReference>
<dbReference type="InterPro" id="IPR036291">
    <property type="entry name" value="NAD(P)-bd_dom_sf"/>
</dbReference>
<dbReference type="GO" id="GO:0070403">
    <property type="term" value="F:NAD+ binding"/>
    <property type="evidence" value="ECO:0007669"/>
    <property type="project" value="InterPro"/>
</dbReference>
<dbReference type="GO" id="GO:0006631">
    <property type="term" value="P:fatty acid metabolic process"/>
    <property type="evidence" value="ECO:0007669"/>
    <property type="project" value="InterPro"/>
</dbReference>
<evidence type="ECO:0000259" key="1">
    <source>
        <dbReference type="Pfam" id="PF02737"/>
    </source>
</evidence>
<sequence>MARLNFEADLAKAVSCASWVQENAPEDIQLKRDVIIRIDDTAPPDVVIASSTLSIKVSDLQTGMSRPARLVAGHPFLPVPLISLVEVGGGAATSSAAVTAAMDFYRSIGK</sequence>
<dbReference type="AlphaFoldDB" id="A0A0E4BQU7"/>
<name>A0A0E4BQU7_9BRAD</name>
<evidence type="ECO:0000313" key="2">
    <source>
        <dbReference type="EMBL" id="BAR57879.1"/>
    </source>
</evidence>
<dbReference type="PANTHER" id="PTHR48075">
    <property type="entry name" value="3-HYDROXYACYL-COA DEHYDROGENASE FAMILY PROTEIN"/>
    <property type="match status" value="1"/>
</dbReference>
<reference evidence="2 3" key="1">
    <citation type="submission" date="2014-11" db="EMBL/GenBank/DDBJ databases">
        <title>Symbiosis island explosion on the genome of extra-slow-growing strains of soybean bradyrhizobia with massive insertion sequences.</title>
        <authorList>
            <person name="Iida T."/>
            <person name="Minamisawa K."/>
        </authorList>
    </citation>
    <scope>NUCLEOTIDE SEQUENCE [LARGE SCALE GENOMIC DNA]</scope>
    <source>
        <strain evidence="2 3">NK6</strain>
    </source>
</reference>
<dbReference type="EMBL" id="AP014685">
    <property type="protein sequence ID" value="BAR57879.1"/>
    <property type="molecule type" value="Genomic_DNA"/>
</dbReference>
<protein>
    <recommendedName>
        <fullName evidence="1">3-hydroxyacyl-CoA dehydrogenase NAD binding domain-containing protein</fullName>
    </recommendedName>
</protein>
<accession>A0A0E4BQU7</accession>
<organism evidence="2 3">
    <name type="scientific">Bradyrhizobium diazoefficiens</name>
    <dbReference type="NCBI Taxonomy" id="1355477"/>
    <lineage>
        <taxon>Bacteria</taxon>
        <taxon>Pseudomonadati</taxon>
        <taxon>Pseudomonadota</taxon>
        <taxon>Alphaproteobacteria</taxon>
        <taxon>Hyphomicrobiales</taxon>
        <taxon>Nitrobacteraceae</taxon>
        <taxon>Bradyrhizobium</taxon>
    </lineage>
</organism>
<dbReference type="GO" id="GO:0016491">
    <property type="term" value="F:oxidoreductase activity"/>
    <property type="evidence" value="ECO:0007669"/>
    <property type="project" value="TreeGrafter"/>
</dbReference>
<dbReference type="SUPFAM" id="SSF51735">
    <property type="entry name" value="NAD(P)-binding Rossmann-fold domains"/>
    <property type="match status" value="1"/>
</dbReference>